<dbReference type="PANTHER" id="PTHR30093">
    <property type="entry name" value="GENERAL SECRETION PATHWAY PROTEIN G"/>
    <property type="match status" value="1"/>
</dbReference>
<keyword evidence="3" id="KW-0281">Fimbrium</keyword>
<keyword evidence="4" id="KW-0812">Transmembrane</keyword>
<organism evidence="5 6">
    <name type="scientific">Marinobacterium weihaiense</name>
    <dbReference type="NCBI Taxonomy" id="2851016"/>
    <lineage>
        <taxon>Bacteria</taxon>
        <taxon>Pseudomonadati</taxon>
        <taxon>Pseudomonadota</taxon>
        <taxon>Gammaproteobacteria</taxon>
        <taxon>Oceanospirillales</taxon>
        <taxon>Oceanospirillaceae</taxon>
        <taxon>Marinobacterium</taxon>
    </lineage>
</organism>
<dbReference type="Proteomes" id="UP000755551">
    <property type="component" value="Unassembled WGS sequence"/>
</dbReference>
<gene>
    <name evidence="5" type="ORF">KTN04_06585</name>
</gene>
<evidence type="ECO:0000313" key="5">
    <source>
        <dbReference type="EMBL" id="MBV0933000.1"/>
    </source>
</evidence>
<protein>
    <submittedName>
        <fullName evidence="5">Pilin</fullName>
    </submittedName>
</protein>
<proteinExistence type="inferred from homology"/>
<dbReference type="NCBIfam" id="TIGR02532">
    <property type="entry name" value="IV_pilin_GFxxxE"/>
    <property type="match status" value="1"/>
</dbReference>
<dbReference type="PANTHER" id="PTHR30093:SF34">
    <property type="entry name" value="PREPILIN PEPTIDASE-DEPENDENT PROTEIN D"/>
    <property type="match status" value="1"/>
</dbReference>
<dbReference type="InterPro" id="IPR012902">
    <property type="entry name" value="N_methyl_site"/>
</dbReference>
<evidence type="ECO:0000313" key="6">
    <source>
        <dbReference type="Proteomes" id="UP000755551"/>
    </source>
</evidence>
<accession>A0ABS6MA06</accession>
<evidence type="ECO:0000256" key="4">
    <source>
        <dbReference type="SAM" id="Phobius"/>
    </source>
</evidence>
<dbReference type="InterPro" id="IPR001082">
    <property type="entry name" value="Pilin"/>
</dbReference>
<comment type="caution">
    <text evidence="5">The sequence shown here is derived from an EMBL/GenBank/DDBJ whole genome shotgun (WGS) entry which is preliminary data.</text>
</comment>
<dbReference type="EMBL" id="JAHQZT010000006">
    <property type="protein sequence ID" value="MBV0933000.1"/>
    <property type="molecule type" value="Genomic_DNA"/>
</dbReference>
<dbReference type="Pfam" id="PF07963">
    <property type="entry name" value="N_methyl"/>
    <property type="match status" value="1"/>
</dbReference>
<comment type="similarity">
    <text evidence="1 3">Belongs to the N-Me-Phe pilin family.</text>
</comment>
<reference evidence="5 6" key="1">
    <citation type="submission" date="2021-06" db="EMBL/GenBank/DDBJ databases">
        <title>Bacterium isolated from marine sediment.</title>
        <authorList>
            <person name="Zhu K.-L."/>
            <person name="Du Z.-J."/>
            <person name="Liang Q.-Y."/>
        </authorList>
    </citation>
    <scope>NUCLEOTIDE SEQUENCE [LARGE SCALE GENOMIC DNA]</scope>
    <source>
        <strain evidence="5 6">A346</strain>
    </source>
</reference>
<sequence>MMKHKQQGFTLIELMIVVAIIGILAAIALPAYQDYVAKSQVTSALAEITPGKTQAEVLINEGVGDTAVTDASLLGLATSERCTALNVSVAKTGVASLQCTMAGNPAVETETITLSRADTGTWTCETSALDKYAPTGCTGKTDK</sequence>
<dbReference type="Pfam" id="PF00114">
    <property type="entry name" value="Pilin"/>
    <property type="match status" value="1"/>
</dbReference>
<feature type="transmembrane region" description="Helical" evidence="4">
    <location>
        <begin position="12"/>
        <end position="32"/>
    </location>
</feature>
<keyword evidence="4" id="KW-1133">Transmembrane helix</keyword>
<dbReference type="PROSITE" id="PS00409">
    <property type="entry name" value="PROKAR_NTER_METHYL"/>
    <property type="match status" value="1"/>
</dbReference>
<evidence type="ECO:0000256" key="3">
    <source>
        <dbReference type="RuleBase" id="RU000389"/>
    </source>
</evidence>
<name>A0ABS6MA06_9GAMM</name>
<keyword evidence="2" id="KW-0488">Methylation</keyword>
<evidence type="ECO:0000256" key="2">
    <source>
        <dbReference type="ARBA" id="ARBA00022481"/>
    </source>
</evidence>
<keyword evidence="6" id="KW-1185">Reference proteome</keyword>
<evidence type="ECO:0000256" key="1">
    <source>
        <dbReference type="ARBA" id="ARBA00005233"/>
    </source>
</evidence>
<keyword evidence="4" id="KW-0472">Membrane</keyword>